<evidence type="ECO:0000313" key="2">
    <source>
        <dbReference type="EMBL" id="KAF7569549.1"/>
    </source>
</evidence>
<reference evidence="3" key="2">
    <citation type="submission" date="2021-05" db="EMBL/GenBank/DDBJ databases">
        <authorList>
            <person name="Moolhuijzen P.M."/>
            <person name="Moffat C.S."/>
        </authorList>
    </citation>
    <scope>NUCLEOTIDE SEQUENCE</scope>
    <source>
        <strain evidence="3">86-124</strain>
    </source>
</reference>
<dbReference type="EMBL" id="NRDI02000017">
    <property type="protein sequence ID" value="KAI1510335.1"/>
    <property type="molecule type" value="Genomic_DNA"/>
</dbReference>
<evidence type="ECO:0000313" key="3">
    <source>
        <dbReference type="EMBL" id="KAI1510335.1"/>
    </source>
</evidence>
<dbReference type="EMBL" id="NQIK02000006">
    <property type="protein sequence ID" value="KAF7569549.1"/>
    <property type="molecule type" value="Genomic_DNA"/>
</dbReference>
<dbReference type="Proteomes" id="UP000245464">
    <property type="component" value="Chromosome 6"/>
</dbReference>
<evidence type="ECO:0000313" key="5">
    <source>
        <dbReference type="Proteomes" id="UP000249757"/>
    </source>
</evidence>
<sequence>MRVPTLVAAVVVVLATFATAHDGKPVDDKTPSCGAPFCARRFLSDRTKSNIMALKEAAREAQTEVVEGAKAE</sequence>
<accession>A0A2W1DP42</accession>
<reference evidence="3" key="3">
    <citation type="journal article" date="2022" name="bioRxiv">
        <title>A global pangenome for the wheat fungal pathogen Pyrenophora tritici-repentis and prediction of effector protein structural homology.</title>
        <authorList>
            <person name="Moolhuijzen P."/>
            <person name="See P.T."/>
            <person name="Shi G."/>
            <person name="Powell H.R."/>
            <person name="Cockram J."/>
            <person name="Jorgensen L.N."/>
            <person name="Benslimane H."/>
            <person name="Strelkov S.E."/>
            <person name="Turner J."/>
            <person name="Liu Z."/>
            <person name="Moffat C.S."/>
        </authorList>
    </citation>
    <scope>NUCLEOTIDE SEQUENCE</scope>
    <source>
        <strain evidence="3">86-124</strain>
    </source>
</reference>
<dbReference type="AlphaFoldDB" id="A0A2W1DP42"/>
<reference evidence="2 4" key="1">
    <citation type="journal article" date="2018" name="BMC Genomics">
        <title>Comparative genomics of the wheat fungal pathogen Pyrenophora tritici-repentis reveals chromosomal variations and genome plasticity.</title>
        <authorList>
            <person name="Moolhuijzen P."/>
            <person name="See P.T."/>
            <person name="Hane J.K."/>
            <person name="Shi G."/>
            <person name="Liu Z."/>
            <person name="Oliver R.P."/>
            <person name="Moffat C.S."/>
        </authorList>
    </citation>
    <scope>NUCLEOTIDE SEQUENCE [LARGE SCALE GENOMIC DNA]</scope>
    <source>
        <strain evidence="2">M4</strain>
    </source>
</reference>
<keyword evidence="5" id="KW-1185">Reference proteome</keyword>
<dbReference type="Proteomes" id="UP000249757">
    <property type="component" value="Unassembled WGS sequence"/>
</dbReference>
<feature type="signal peptide" evidence="1">
    <location>
        <begin position="1"/>
        <end position="20"/>
    </location>
</feature>
<protein>
    <submittedName>
        <fullName evidence="2">Uncharacterized protein</fullName>
    </submittedName>
</protein>
<evidence type="ECO:0000313" key="4">
    <source>
        <dbReference type="Proteomes" id="UP000245464"/>
    </source>
</evidence>
<keyword evidence="1" id="KW-0732">Signal</keyword>
<comment type="caution">
    <text evidence="2">The sequence shown here is derived from an EMBL/GenBank/DDBJ whole genome shotgun (WGS) entry which is preliminary data.</text>
</comment>
<gene>
    <name evidence="3" type="ORF">Ptr86124_010781</name>
    <name evidence="2" type="ORF">PtrM4_119640</name>
</gene>
<feature type="chain" id="PRO_5042700882" evidence="1">
    <location>
        <begin position="21"/>
        <end position="72"/>
    </location>
</feature>
<name>A0A2W1DP42_9PLEO</name>
<proteinExistence type="predicted"/>
<evidence type="ECO:0000256" key="1">
    <source>
        <dbReference type="SAM" id="SignalP"/>
    </source>
</evidence>
<organism evidence="2 4">
    <name type="scientific">Pyrenophora tritici-repentis</name>
    <dbReference type="NCBI Taxonomy" id="45151"/>
    <lineage>
        <taxon>Eukaryota</taxon>
        <taxon>Fungi</taxon>
        <taxon>Dikarya</taxon>
        <taxon>Ascomycota</taxon>
        <taxon>Pezizomycotina</taxon>
        <taxon>Dothideomycetes</taxon>
        <taxon>Pleosporomycetidae</taxon>
        <taxon>Pleosporales</taxon>
        <taxon>Pleosporineae</taxon>
        <taxon>Pleosporaceae</taxon>
        <taxon>Pyrenophora</taxon>
    </lineage>
</organism>
<reference evidence="5" key="4">
    <citation type="journal article" date="2022" name="Microb. Genom.">
        <title>A global pangenome for the wheat fungal pathogen Pyrenophora tritici-repentis and prediction of effector protein structural homology.</title>
        <authorList>
            <person name="Moolhuijzen P.M."/>
            <person name="See P.T."/>
            <person name="Shi G."/>
            <person name="Powell H.R."/>
            <person name="Cockram J."/>
            <person name="Jorgensen L.N."/>
            <person name="Benslimane H."/>
            <person name="Strelkov S.E."/>
            <person name="Turner J."/>
            <person name="Liu Z."/>
            <person name="Moffat C.S."/>
        </authorList>
    </citation>
    <scope>NUCLEOTIDE SEQUENCE [LARGE SCALE GENOMIC DNA]</scope>
</reference>